<dbReference type="EMBL" id="OZ037950">
    <property type="protein sequence ID" value="CAL1712510.1"/>
    <property type="molecule type" value="Genomic_DNA"/>
</dbReference>
<proteinExistence type="predicted"/>
<protein>
    <submittedName>
        <fullName evidence="1">Uncharacterized protein</fullName>
    </submittedName>
</protein>
<dbReference type="Proteomes" id="UP001497453">
    <property type="component" value="Chromosome 7"/>
</dbReference>
<sequence length="151" mass="16518">MRMVMTCTDWHAGRTGSVGSGSEESIKAETGSVSLFWEVGSARMGANGAGMSTVFKAHIWEKVHRMRSLKLKRTAWYGTRSDPPVQIAVPGCQVVGGVGRGWGEVSTDLSYLWDSKAYCHASKKAVMWWVSGGVIEVLVCTMVDQVRDCTR</sequence>
<keyword evidence="2" id="KW-1185">Reference proteome</keyword>
<gene>
    <name evidence="1" type="ORF">GFSPODELE1_LOCUS8858</name>
</gene>
<accession>A0ABP1DXM7</accession>
<reference evidence="2" key="1">
    <citation type="submission" date="2024-04" db="EMBL/GenBank/DDBJ databases">
        <authorList>
            <person name="Shaw F."/>
            <person name="Minotto A."/>
        </authorList>
    </citation>
    <scope>NUCLEOTIDE SEQUENCE [LARGE SCALE GENOMIC DNA]</scope>
</reference>
<evidence type="ECO:0000313" key="2">
    <source>
        <dbReference type="Proteomes" id="UP001497453"/>
    </source>
</evidence>
<name>A0ABP1DXM7_9APHY</name>
<organism evidence="1 2">
    <name type="scientific">Somion occarium</name>
    <dbReference type="NCBI Taxonomy" id="3059160"/>
    <lineage>
        <taxon>Eukaryota</taxon>
        <taxon>Fungi</taxon>
        <taxon>Dikarya</taxon>
        <taxon>Basidiomycota</taxon>
        <taxon>Agaricomycotina</taxon>
        <taxon>Agaricomycetes</taxon>
        <taxon>Polyporales</taxon>
        <taxon>Cerrenaceae</taxon>
        <taxon>Somion</taxon>
    </lineage>
</organism>
<evidence type="ECO:0000313" key="1">
    <source>
        <dbReference type="EMBL" id="CAL1712510.1"/>
    </source>
</evidence>